<evidence type="ECO:0000256" key="1">
    <source>
        <dbReference type="ARBA" id="ARBA00004651"/>
    </source>
</evidence>
<evidence type="ECO:0000256" key="2">
    <source>
        <dbReference type="ARBA" id="ARBA00006162"/>
    </source>
</evidence>
<name>A0ABQ5MUB0_9MICC</name>
<keyword evidence="4 7" id="KW-0812">Transmembrane</keyword>
<feature type="transmembrane region" description="Helical" evidence="7">
    <location>
        <begin position="293"/>
        <end position="317"/>
    </location>
</feature>
<protein>
    <recommendedName>
        <fullName evidence="8">EccD-like transmembrane domain-containing protein</fullName>
    </recommendedName>
</protein>
<feature type="transmembrane region" description="Helical" evidence="7">
    <location>
        <begin position="168"/>
        <end position="188"/>
    </location>
</feature>
<evidence type="ECO:0000259" key="8">
    <source>
        <dbReference type="Pfam" id="PF19053"/>
    </source>
</evidence>
<dbReference type="InterPro" id="IPR006707">
    <property type="entry name" value="T7SS_EccD"/>
</dbReference>
<comment type="subcellular location">
    <subcellularLocation>
        <location evidence="1">Cell membrane</location>
        <topology evidence="1">Multi-pass membrane protein</topology>
    </subcellularLocation>
</comment>
<comment type="caution">
    <text evidence="9">The sequence shown here is derived from an EMBL/GenBank/DDBJ whole genome shotgun (WGS) entry which is preliminary data.</text>
</comment>
<organism evidence="9 10">
    <name type="scientific">Arthrobacter mangrovi</name>
    <dbReference type="NCBI Taxonomy" id="2966350"/>
    <lineage>
        <taxon>Bacteria</taxon>
        <taxon>Bacillati</taxon>
        <taxon>Actinomycetota</taxon>
        <taxon>Actinomycetes</taxon>
        <taxon>Micrococcales</taxon>
        <taxon>Micrococcaceae</taxon>
        <taxon>Arthrobacter</taxon>
    </lineage>
</organism>
<keyword evidence="10" id="KW-1185">Reference proteome</keyword>
<reference evidence="9 10" key="1">
    <citation type="journal article" date="2023" name="Int. J. Syst. Evol. Microbiol.">
        <title>Arthrobacter mangrovi sp. nov., an actinobacterium isolated from the rhizosphere of a mangrove.</title>
        <authorList>
            <person name="Hamada M."/>
            <person name="Saitou S."/>
            <person name="Enomoto N."/>
            <person name="Nanri K."/>
            <person name="Hidaka K."/>
            <person name="Miura T."/>
            <person name="Tamura T."/>
        </authorList>
    </citation>
    <scope>NUCLEOTIDE SEQUENCE [LARGE SCALE GENOMIC DNA]</scope>
    <source>
        <strain evidence="9 10">NBRC 112813</strain>
    </source>
</reference>
<dbReference type="InterPro" id="IPR044049">
    <property type="entry name" value="EccD_transm"/>
</dbReference>
<feature type="transmembrane region" description="Helical" evidence="7">
    <location>
        <begin position="194"/>
        <end position="212"/>
    </location>
</feature>
<comment type="similarity">
    <text evidence="2">Belongs to the EccD/Snm4 family.</text>
</comment>
<feature type="transmembrane region" description="Helical" evidence="7">
    <location>
        <begin position="377"/>
        <end position="396"/>
    </location>
</feature>
<feature type="transmembrane region" description="Helical" evidence="7">
    <location>
        <begin position="323"/>
        <end position="339"/>
    </location>
</feature>
<feature type="transmembrane region" description="Helical" evidence="7">
    <location>
        <begin position="219"/>
        <end position="239"/>
    </location>
</feature>
<feature type="transmembrane region" description="Helical" evidence="7">
    <location>
        <begin position="351"/>
        <end position="371"/>
    </location>
</feature>
<sequence>MPLAFTRVTLIGDSRHLDLLLPSEEPVGTLMPQILDMLADSPRDNVAAKLLVQASGEPLAEQQSLADHGVTDGSKLTLFSASDAPPPAVVYDVTDTVVEQTEAVAGRWDERCRHAAAGVFAAAGSWAALEIMLASFAAPHAWWILLALAVVLLGASTGFGARPRRSIGLTLAGTGWLFGLGTVLHLPATAEVKVLVLAGLSAAALAAIGMVLGRSRALFGAAGTLVALTAVWAASGLAGTAPRTAAIAGILSIVGLGLLPKTALSLSGLATLDDQRSQGRSIRRTDALAAIDDAHRTLAVGTVLVALSLAAAMWLLGTDAADPVWTLPLLAALVLATALRARSFPLAVERLALYAAASLGVAALALSAARYMAGSEWLVGLLLLATALIIGSALALRLPAHSAARLRLAGNRLETIAILATVPLVLGLFGLFAQLLASFP</sequence>
<feature type="transmembrane region" description="Helical" evidence="7">
    <location>
        <begin position="245"/>
        <end position="272"/>
    </location>
</feature>
<dbReference type="NCBIfam" id="TIGR03920">
    <property type="entry name" value="T7SS_EccD"/>
    <property type="match status" value="1"/>
</dbReference>
<evidence type="ECO:0000313" key="9">
    <source>
        <dbReference type="EMBL" id="GLB67584.1"/>
    </source>
</evidence>
<feature type="transmembrane region" description="Helical" evidence="7">
    <location>
        <begin position="115"/>
        <end position="136"/>
    </location>
</feature>
<evidence type="ECO:0000256" key="5">
    <source>
        <dbReference type="ARBA" id="ARBA00022989"/>
    </source>
</evidence>
<feature type="domain" description="EccD-like transmembrane" evidence="8">
    <location>
        <begin position="116"/>
        <end position="435"/>
    </location>
</feature>
<dbReference type="InterPro" id="IPR024962">
    <property type="entry name" value="YukD-like"/>
</dbReference>
<dbReference type="Proteomes" id="UP001209654">
    <property type="component" value="Unassembled WGS sequence"/>
</dbReference>
<dbReference type="Gene3D" id="3.10.20.90">
    <property type="entry name" value="Phosphatidylinositol 3-kinase Catalytic Subunit, Chain A, domain 1"/>
    <property type="match status" value="1"/>
</dbReference>
<evidence type="ECO:0000313" key="10">
    <source>
        <dbReference type="Proteomes" id="UP001209654"/>
    </source>
</evidence>
<gene>
    <name evidence="9" type="ORF">AHIS1636_20240</name>
</gene>
<feature type="transmembrane region" description="Helical" evidence="7">
    <location>
        <begin position="416"/>
        <end position="437"/>
    </location>
</feature>
<keyword evidence="3" id="KW-1003">Cell membrane</keyword>
<dbReference type="EMBL" id="BRVS01000008">
    <property type="protein sequence ID" value="GLB67584.1"/>
    <property type="molecule type" value="Genomic_DNA"/>
</dbReference>
<accession>A0ABQ5MUB0</accession>
<evidence type="ECO:0000256" key="7">
    <source>
        <dbReference type="SAM" id="Phobius"/>
    </source>
</evidence>
<dbReference type="Pfam" id="PF08817">
    <property type="entry name" value="YukD"/>
    <property type="match status" value="1"/>
</dbReference>
<dbReference type="Pfam" id="PF19053">
    <property type="entry name" value="EccD"/>
    <property type="match status" value="1"/>
</dbReference>
<proteinExistence type="inferred from homology"/>
<feature type="transmembrane region" description="Helical" evidence="7">
    <location>
        <begin position="142"/>
        <end position="161"/>
    </location>
</feature>
<evidence type="ECO:0000256" key="6">
    <source>
        <dbReference type="ARBA" id="ARBA00023136"/>
    </source>
</evidence>
<keyword evidence="6 7" id="KW-0472">Membrane</keyword>
<dbReference type="RefSeq" id="WP_264795699.1">
    <property type="nucleotide sequence ID" value="NZ_BRVS01000008.1"/>
</dbReference>
<keyword evidence="5 7" id="KW-1133">Transmembrane helix</keyword>
<evidence type="ECO:0000256" key="4">
    <source>
        <dbReference type="ARBA" id="ARBA00022692"/>
    </source>
</evidence>
<evidence type="ECO:0000256" key="3">
    <source>
        <dbReference type="ARBA" id="ARBA00022475"/>
    </source>
</evidence>